<evidence type="ECO:0000256" key="1">
    <source>
        <dbReference type="SAM" id="Phobius"/>
    </source>
</evidence>
<dbReference type="EMBL" id="JAIXMP010000028">
    <property type="protein sequence ID" value="KAI9252429.1"/>
    <property type="molecule type" value="Genomic_DNA"/>
</dbReference>
<keyword evidence="1" id="KW-0812">Transmembrane</keyword>
<proteinExistence type="predicted"/>
<evidence type="ECO:0000313" key="3">
    <source>
        <dbReference type="Proteomes" id="UP001209540"/>
    </source>
</evidence>
<reference evidence="2" key="1">
    <citation type="journal article" date="2022" name="IScience">
        <title>Evolution of zygomycete secretomes and the origins of terrestrial fungal ecologies.</title>
        <authorList>
            <person name="Chang Y."/>
            <person name="Wang Y."/>
            <person name="Mondo S."/>
            <person name="Ahrendt S."/>
            <person name="Andreopoulos W."/>
            <person name="Barry K."/>
            <person name="Beard J."/>
            <person name="Benny G.L."/>
            <person name="Blankenship S."/>
            <person name="Bonito G."/>
            <person name="Cuomo C."/>
            <person name="Desiro A."/>
            <person name="Gervers K.A."/>
            <person name="Hundley H."/>
            <person name="Kuo A."/>
            <person name="LaButti K."/>
            <person name="Lang B.F."/>
            <person name="Lipzen A."/>
            <person name="O'Donnell K."/>
            <person name="Pangilinan J."/>
            <person name="Reynolds N."/>
            <person name="Sandor L."/>
            <person name="Smith M.E."/>
            <person name="Tsang A."/>
            <person name="Grigoriev I.V."/>
            <person name="Stajich J.E."/>
            <person name="Spatafora J.W."/>
        </authorList>
    </citation>
    <scope>NUCLEOTIDE SEQUENCE</scope>
    <source>
        <strain evidence="2">RSA 2281</strain>
    </source>
</reference>
<evidence type="ECO:0000313" key="2">
    <source>
        <dbReference type="EMBL" id="KAI9252429.1"/>
    </source>
</evidence>
<organism evidence="2 3">
    <name type="scientific">Phascolomyces articulosus</name>
    <dbReference type="NCBI Taxonomy" id="60185"/>
    <lineage>
        <taxon>Eukaryota</taxon>
        <taxon>Fungi</taxon>
        <taxon>Fungi incertae sedis</taxon>
        <taxon>Mucoromycota</taxon>
        <taxon>Mucoromycotina</taxon>
        <taxon>Mucoromycetes</taxon>
        <taxon>Mucorales</taxon>
        <taxon>Lichtheimiaceae</taxon>
        <taxon>Phascolomyces</taxon>
    </lineage>
</organism>
<gene>
    <name evidence="2" type="ORF">BDA99DRAFT_587930</name>
</gene>
<keyword evidence="3" id="KW-1185">Reference proteome</keyword>
<sequence>MAWGCNCRNKVPDSPPYQWPVTLAECTGKERNCEIGCNDQPAKDLCIEGCNKYFRCNRPGGPQSRLQTLHPDIAPNYDTTTAKSNTLSPLSGGLPLLLLLLSIIIIMCFVGGDNILHFLS</sequence>
<keyword evidence="1" id="KW-0472">Membrane</keyword>
<feature type="transmembrane region" description="Helical" evidence="1">
    <location>
        <begin position="94"/>
        <end position="116"/>
    </location>
</feature>
<protein>
    <submittedName>
        <fullName evidence="2">Uncharacterized protein</fullName>
    </submittedName>
</protein>
<accession>A0AAD5JT49</accession>
<dbReference type="Proteomes" id="UP001209540">
    <property type="component" value="Unassembled WGS sequence"/>
</dbReference>
<comment type="caution">
    <text evidence="2">The sequence shown here is derived from an EMBL/GenBank/DDBJ whole genome shotgun (WGS) entry which is preliminary data.</text>
</comment>
<name>A0AAD5JT49_9FUNG</name>
<keyword evidence="1" id="KW-1133">Transmembrane helix</keyword>
<dbReference type="AlphaFoldDB" id="A0AAD5JT49"/>
<reference evidence="2" key="2">
    <citation type="submission" date="2023-02" db="EMBL/GenBank/DDBJ databases">
        <authorList>
            <consortium name="DOE Joint Genome Institute"/>
            <person name="Mondo S.J."/>
            <person name="Chang Y."/>
            <person name="Wang Y."/>
            <person name="Ahrendt S."/>
            <person name="Andreopoulos W."/>
            <person name="Barry K."/>
            <person name="Beard J."/>
            <person name="Benny G.L."/>
            <person name="Blankenship S."/>
            <person name="Bonito G."/>
            <person name="Cuomo C."/>
            <person name="Desiro A."/>
            <person name="Gervers K.A."/>
            <person name="Hundley H."/>
            <person name="Kuo A."/>
            <person name="LaButti K."/>
            <person name="Lang B.F."/>
            <person name="Lipzen A."/>
            <person name="O'Donnell K."/>
            <person name="Pangilinan J."/>
            <person name="Reynolds N."/>
            <person name="Sandor L."/>
            <person name="Smith M.W."/>
            <person name="Tsang A."/>
            <person name="Grigoriev I.V."/>
            <person name="Stajich J.E."/>
            <person name="Spatafora J.W."/>
        </authorList>
    </citation>
    <scope>NUCLEOTIDE SEQUENCE</scope>
    <source>
        <strain evidence="2">RSA 2281</strain>
    </source>
</reference>